<protein>
    <submittedName>
        <fullName evidence="4">Ankyrin</fullName>
    </submittedName>
</protein>
<organism evidence="4 5">
    <name type="scientific">Terfezia boudieri ATCC MYA-4762</name>
    <dbReference type="NCBI Taxonomy" id="1051890"/>
    <lineage>
        <taxon>Eukaryota</taxon>
        <taxon>Fungi</taxon>
        <taxon>Dikarya</taxon>
        <taxon>Ascomycota</taxon>
        <taxon>Pezizomycotina</taxon>
        <taxon>Pezizomycetes</taxon>
        <taxon>Pezizales</taxon>
        <taxon>Pezizaceae</taxon>
        <taxon>Terfezia</taxon>
    </lineage>
</organism>
<evidence type="ECO:0000313" key="5">
    <source>
        <dbReference type="Proteomes" id="UP000267821"/>
    </source>
</evidence>
<dbReference type="PANTHER" id="PTHR24171">
    <property type="entry name" value="ANKYRIN REPEAT DOMAIN-CONTAINING PROTEIN 39-RELATED"/>
    <property type="match status" value="1"/>
</dbReference>
<dbReference type="SMART" id="SM00248">
    <property type="entry name" value="ANK"/>
    <property type="match status" value="2"/>
</dbReference>
<accession>A0A3N4LLW4</accession>
<dbReference type="Proteomes" id="UP000267821">
    <property type="component" value="Unassembled WGS sequence"/>
</dbReference>
<dbReference type="PROSITE" id="PS50297">
    <property type="entry name" value="ANK_REP_REGION"/>
    <property type="match status" value="2"/>
</dbReference>
<dbReference type="SUPFAM" id="SSF48403">
    <property type="entry name" value="Ankyrin repeat"/>
    <property type="match status" value="1"/>
</dbReference>
<proteinExistence type="predicted"/>
<dbReference type="STRING" id="1051890.A0A3N4LLW4"/>
<feature type="non-terminal residue" evidence="4">
    <location>
        <position position="1"/>
    </location>
</feature>
<dbReference type="PROSITE" id="PS50088">
    <property type="entry name" value="ANK_REPEAT"/>
    <property type="match status" value="2"/>
</dbReference>
<evidence type="ECO:0000256" key="1">
    <source>
        <dbReference type="ARBA" id="ARBA00022737"/>
    </source>
</evidence>
<dbReference type="OrthoDB" id="341259at2759"/>
<dbReference type="Gene3D" id="1.25.40.20">
    <property type="entry name" value="Ankyrin repeat-containing domain"/>
    <property type="match status" value="2"/>
</dbReference>
<evidence type="ECO:0000256" key="2">
    <source>
        <dbReference type="ARBA" id="ARBA00023043"/>
    </source>
</evidence>
<evidence type="ECO:0000256" key="3">
    <source>
        <dbReference type="PROSITE-ProRule" id="PRU00023"/>
    </source>
</evidence>
<evidence type="ECO:0000313" key="4">
    <source>
        <dbReference type="EMBL" id="RPB23907.1"/>
    </source>
</evidence>
<dbReference type="InterPro" id="IPR002110">
    <property type="entry name" value="Ankyrin_rpt"/>
</dbReference>
<reference evidence="4 5" key="1">
    <citation type="journal article" date="2018" name="Nat. Ecol. Evol.">
        <title>Pezizomycetes genomes reveal the molecular basis of ectomycorrhizal truffle lifestyle.</title>
        <authorList>
            <person name="Murat C."/>
            <person name="Payen T."/>
            <person name="Noel B."/>
            <person name="Kuo A."/>
            <person name="Morin E."/>
            <person name="Chen J."/>
            <person name="Kohler A."/>
            <person name="Krizsan K."/>
            <person name="Balestrini R."/>
            <person name="Da Silva C."/>
            <person name="Montanini B."/>
            <person name="Hainaut M."/>
            <person name="Levati E."/>
            <person name="Barry K.W."/>
            <person name="Belfiori B."/>
            <person name="Cichocki N."/>
            <person name="Clum A."/>
            <person name="Dockter R.B."/>
            <person name="Fauchery L."/>
            <person name="Guy J."/>
            <person name="Iotti M."/>
            <person name="Le Tacon F."/>
            <person name="Lindquist E.A."/>
            <person name="Lipzen A."/>
            <person name="Malagnac F."/>
            <person name="Mello A."/>
            <person name="Molinier V."/>
            <person name="Miyauchi S."/>
            <person name="Poulain J."/>
            <person name="Riccioni C."/>
            <person name="Rubini A."/>
            <person name="Sitrit Y."/>
            <person name="Splivallo R."/>
            <person name="Traeger S."/>
            <person name="Wang M."/>
            <person name="Zifcakova L."/>
            <person name="Wipf D."/>
            <person name="Zambonelli A."/>
            <person name="Paolocci F."/>
            <person name="Nowrousian M."/>
            <person name="Ottonello S."/>
            <person name="Baldrian P."/>
            <person name="Spatafora J.W."/>
            <person name="Henrissat B."/>
            <person name="Nagy L.G."/>
            <person name="Aury J.M."/>
            <person name="Wincker P."/>
            <person name="Grigoriev I.V."/>
            <person name="Bonfante P."/>
            <person name="Martin F.M."/>
        </authorList>
    </citation>
    <scope>NUCLEOTIDE SEQUENCE [LARGE SCALE GENOMIC DNA]</scope>
    <source>
        <strain evidence="4 5">ATCC MYA-4762</strain>
    </source>
</reference>
<dbReference type="Pfam" id="PF12796">
    <property type="entry name" value="Ank_2"/>
    <property type="match status" value="1"/>
</dbReference>
<feature type="repeat" description="ANK" evidence="3">
    <location>
        <begin position="32"/>
        <end position="65"/>
    </location>
</feature>
<dbReference type="EMBL" id="ML121544">
    <property type="protein sequence ID" value="RPB23907.1"/>
    <property type="molecule type" value="Genomic_DNA"/>
</dbReference>
<keyword evidence="1" id="KW-0677">Repeat</keyword>
<feature type="non-terminal residue" evidence="4">
    <location>
        <position position="99"/>
    </location>
</feature>
<sequence length="99" mass="10535">LHNAALKGHASICKVLLERAGAICSVQDTDEQDETPLHYATRSLCPSEVVACLIDNGADVEAANKFGRTPLHVAIELDSIDAVRALLEKGANPFAAVRK</sequence>
<feature type="repeat" description="ANK" evidence="3">
    <location>
        <begin position="66"/>
        <end position="92"/>
    </location>
</feature>
<keyword evidence="2 3" id="KW-0040">ANK repeat</keyword>
<dbReference type="AlphaFoldDB" id="A0A3N4LLW4"/>
<gene>
    <name evidence="4" type="ORF">L211DRAFT_742787</name>
</gene>
<keyword evidence="5" id="KW-1185">Reference proteome</keyword>
<name>A0A3N4LLW4_9PEZI</name>
<dbReference type="InParanoid" id="A0A3N4LLW4"/>
<dbReference type="InterPro" id="IPR036770">
    <property type="entry name" value="Ankyrin_rpt-contain_sf"/>
</dbReference>